<reference evidence="2 3" key="1">
    <citation type="submission" date="2023-11" db="EMBL/GenBank/DDBJ databases">
        <title>Actinomadura monticuli sp. nov., isolated from volcanic ash.</title>
        <authorList>
            <person name="Lee S.D."/>
            <person name="Yang H."/>
            <person name="Kim I.S."/>
        </authorList>
    </citation>
    <scope>NUCLEOTIDE SEQUENCE [LARGE SCALE GENOMIC DNA]</scope>
    <source>
        <strain evidence="2 3">DLS-62</strain>
    </source>
</reference>
<name>A0ABV4Q5N2_9ACTN</name>
<evidence type="ECO:0000313" key="2">
    <source>
        <dbReference type="EMBL" id="MFA1538445.1"/>
    </source>
</evidence>
<organism evidence="2 3">
    <name type="scientific">Actinomadura monticuli</name>
    <dbReference type="NCBI Taxonomy" id="3097367"/>
    <lineage>
        <taxon>Bacteria</taxon>
        <taxon>Bacillati</taxon>
        <taxon>Actinomycetota</taxon>
        <taxon>Actinomycetes</taxon>
        <taxon>Streptosporangiales</taxon>
        <taxon>Thermomonosporaceae</taxon>
        <taxon>Actinomadura</taxon>
    </lineage>
</organism>
<sequence length="48" mass="5460">MDVAGTDQRNGRTRDTRKEPENLEGRRAAVGLRPMADYDAEMRRRLAG</sequence>
<dbReference type="RefSeq" id="WP_371947818.1">
    <property type="nucleotide sequence ID" value="NZ_JAXCEI010000002.1"/>
</dbReference>
<feature type="region of interest" description="Disordered" evidence="1">
    <location>
        <begin position="1"/>
        <end position="28"/>
    </location>
</feature>
<comment type="caution">
    <text evidence="2">The sequence shown here is derived from an EMBL/GenBank/DDBJ whole genome shotgun (WGS) entry which is preliminary data.</text>
</comment>
<evidence type="ECO:0008006" key="4">
    <source>
        <dbReference type="Google" id="ProtNLM"/>
    </source>
</evidence>
<dbReference type="Proteomes" id="UP001569963">
    <property type="component" value="Unassembled WGS sequence"/>
</dbReference>
<evidence type="ECO:0000256" key="1">
    <source>
        <dbReference type="SAM" id="MobiDB-lite"/>
    </source>
</evidence>
<evidence type="ECO:0000313" key="3">
    <source>
        <dbReference type="Proteomes" id="UP001569963"/>
    </source>
</evidence>
<gene>
    <name evidence="2" type="ORF">SM611_05835</name>
</gene>
<keyword evidence="3" id="KW-1185">Reference proteome</keyword>
<proteinExistence type="predicted"/>
<feature type="compositionally biased region" description="Basic and acidic residues" evidence="1">
    <location>
        <begin position="9"/>
        <end position="27"/>
    </location>
</feature>
<protein>
    <recommendedName>
        <fullName evidence="4">Transposase</fullName>
    </recommendedName>
</protein>
<accession>A0ABV4Q5N2</accession>
<dbReference type="EMBL" id="JAXCEI010000002">
    <property type="protein sequence ID" value="MFA1538445.1"/>
    <property type="molecule type" value="Genomic_DNA"/>
</dbReference>